<feature type="transmembrane region" description="Helical" evidence="2">
    <location>
        <begin position="120"/>
        <end position="140"/>
    </location>
</feature>
<name>A0A4U8V7K7_STECR</name>
<protein>
    <submittedName>
        <fullName evidence="3">Uncharacterized protein</fullName>
    </submittedName>
</protein>
<keyword evidence="2" id="KW-0472">Membrane</keyword>
<comment type="caution">
    <text evidence="3">The sequence shown here is derived from an EMBL/GenBank/DDBJ whole genome shotgun (WGS) entry which is preliminary data.</text>
</comment>
<organism evidence="3 4">
    <name type="scientific">Steinernema carpocapsae</name>
    <name type="common">Entomopathogenic nematode</name>
    <dbReference type="NCBI Taxonomy" id="34508"/>
    <lineage>
        <taxon>Eukaryota</taxon>
        <taxon>Metazoa</taxon>
        <taxon>Ecdysozoa</taxon>
        <taxon>Nematoda</taxon>
        <taxon>Chromadorea</taxon>
        <taxon>Rhabditida</taxon>
        <taxon>Tylenchina</taxon>
        <taxon>Panagrolaimomorpha</taxon>
        <taxon>Strongyloidoidea</taxon>
        <taxon>Steinernematidae</taxon>
        <taxon>Steinernema</taxon>
    </lineage>
</organism>
<reference evidence="3 4" key="1">
    <citation type="journal article" date="2015" name="Genome Biol.">
        <title>Comparative genomics of Steinernema reveals deeply conserved gene regulatory networks.</title>
        <authorList>
            <person name="Dillman A.R."/>
            <person name="Macchietto M."/>
            <person name="Porter C.F."/>
            <person name="Rogers A."/>
            <person name="Williams B."/>
            <person name="Antoshechkin I."/>
            <person name="Lee M.M."/>
            <person name="Goodwin Z."/>
            <person name="Lu X."/>
            <person name="Lewis E.E."/>
            <person name="Goodrich-Blair H."/>
            <person name="Stock S.P."/>
            <person name="Adams B.J."/>
            <person name="Sternberg P.W."/>
            <person name="Mortazavi A."/>
        </authorList>
    </citation>
    <scope>NUCLEOTIDE SEQUENCE [LARGE SCALE GENOMIC DNA]</scope>
    <source>
        <strain evidence="3 4">ALL</strain>
    </source>
</reference>
<keyword evidence="2" id="KW-1133">Transmembrane helix</keyword>
<gene>
    <name evidence="3" type="ORF">L596_006011</name>
</gene>
<dbReference type="EMBL" id="AZBU02000001">
    <property type="protein sequence ID" value="TMS39498.1"/>
    <property type="molecule type" value="Genomic_DNA"/>
</dbReference>
<dbReference type="AlphaFoldDB" id="A0A4U8V7K7"/>
<proteinExistence type="predicted"/>
<feature type="coiled-coil region" evidence="1">
    <location>
        <begin position="8"/>
        <end position="35"/>
    </location>
</feature>
<evidence type="ECO:0000313" key="3">
    <source>
        <dbReference type="EMBL" id="TMS39498.1"/>
    </source>
</evidence>
<feature type="transmembrane region" description="Helical" evidence="2">
    <location>
        <begin position="80"/>
        <end position="100"/>
    </location>
</feature>
<sequence>MTELGHCNEAVRIEIRKAEKQFKKAKADLKSAKRDLNWNLAPYTKTPVYTVTLERLECVQGTKEWILKSFTREEIDVPFFLPYFAIAVVVSGLSVIPWWLIRTRKLSVNAVDDLSKKKIIVNGCVILMCVALICLFEVLAQRFSFDSFSLFWGYTFTKSAFAYRSHDGKPSMFPIQIVVLDTDKKWANISSESKLPEYKEVDKIKCHLPINETHNVLLILIYWFLAITTAYLLVQWIYRVAITFNLLEWDLDCWGPRRFYVGCPLKSEVEDSEEEEE</sequence>
<evidence type="ECO:0000313" key="4">
    <source>
        <dbReference type="Proteomes" id="UP000298663"/>
    </source>
</evidence>
<dbReference type="Proteomes" id="UP000298663">
    <property type="component" value="Unassembled WGS sequence"/>
</dbReference>
<keyword evidence="2" id="KW-0812">Transmembrane</keyword>
<reference evidence="3 4" key="2">
    <citation type="journal article" date="2019" name="G3 (Bethesda)">
        <title>Hybrid Assembly of the Genome of the Entomopathogenic Nematode Steinernema carpocapsae Identifies the X-Chromosome.</title>
        <authorList>
            <person name="Serra L."/>
            <person name="Macchietto M."/>
            <person name="Macias-Munoz A."/>
            <person name="McGill C.J."/>
            <person name="Rodriguez I.M."/>
            <person name="Rodriguez B."/>
            <person name="Murad R."/>
            <person name="Mortazavi A."/>
        </authorList>
    </citation>
    <scope>NUCLEOTIDE SEQUENCE [LARGE SCALE GENOMIC DNA]</scope>
    <source>
        <strain evidence="3 4">ALL</strain>
    </source>
</reference>
<accession>A0A4U8V7K7</accession>
<evidence type="ECO:0000256" key="1">
    <source>
        <dbReference type="SAM" id="Coils"/>
    </source>
</evidence>
<evidence type="ECO:0000256" key="2">
    <source>
        <dbReference type="SAM" id="Phobius"/>
    </source>
</evidence>
<keyword evidence="1" id="KW-0175">Coiled coil</keyword>
<keyword evidence="4" id="KW-1185">Reference proteome</keyword>
<feature type="transmembrane region" description="Helical" evidence="2">
    <location>
        <begin position="217"/>
        <end position="238"/>
    </location>
</feature>